<evidence type="ECO:0000313" key="1">
    <source>
        <dbReference type="EMBL" id="RJG19132.1"/>
    </source>
</evidence>
<gene>
    <name evidence="1" type="ORF">DQX05_26060</name>
</gene>
<dbReference type="AlphaFoldDB" id="A0A3A3GAH8"/>
<proteinExistence type="predicted"/>
<comment type="caution">
    <text evidence="1">The sequence shown here is derived from an EMBL/GenBank/DDBJ whole genome shotgun (WGS) entry which is preliminary data.</text>
</comment>
<accession>A0A3A3GAH8</accession>
<evidence type="ECO:0000313" key="2">
    <source>
        <dbReference type="Proteomes" id="UP000266177"/>
    </source>
</evidence>
<protein>
    <submittedName>
        <fullName evidence="1">Uncharacterized protein</fullName>
    </submittedName>
</protein>
<reference evidence="1 2" key="1">
    <citation type="submission" date="2018-09" db="EMBL/GenBank/DDBJ databases">
        <title>Paenibacillus SK2017-BO5.</title>
        <authorList>
            <person name="Piskunova J.V."/>
            <person name="Dubiley S.A."/>
            <person name="Severinov K.V."/>
        </authorList>
    </citation>
    <scope>NUCLEOTIDE SEQUENCE [LARGE SCALE GENOMIC DNA]</scope>
    <source>
        <strain evidence="1 2">BO5</strain>
    </source>
</reference>
<dbReference type="Proteomes" id="UP000266177">
    <property type="component" value="Unassembled WGS sequence"/>
</dbReference>
<name>A0A3A3GAH8_PANTH</name>
<dbReference type="EMBL" id="QYZD01000039">
    <property type="protein sequence ID" value="RJG19132.1"/>
    <property type="molecule type" value="Genomic_DNA"/>
</dbReference>
<organism evidence="1 2">
    <name type="scientific">Paenibacillus thiaminolyticus</name>
    <name type="common">Bacillus thiaminolyticus</name>
    <dbReference type="NCBI Taxonomy" id="49283"/>
    <lineage>
        <taxon>Bacteria</taxon>
        <taxon>Bacillati</taxon>
        <taxon>Bacillota</taxon>
        <taxon>Bacilli</taxon>
        <taxon>Bacillales</taxon>
        <taxon>Paenibacillaceae</taxon>
        <taxon>Paenibacillus</taxon>
    </lineage>
</organism>
<sequence length="59" mass="6847">MNKMNKISIARAQRIGYGACELSIILWVLLADAYRLRLEFPVQHVNDAESGCFFVVRRY</sequence>